<feature type="signal peptide" evidence="1">
    <location>
        <begin position="1"/>
        <end position="23"/>
    </location>
</feature>
<evidence type="ECO:0000256" key="1">
    <source>
        <dbReference type="SAM" id="SignalP"/>
    </source>
</evidence>
<organism evidence="2 3">
    <name type="scientific">Izhakiella australiensis</name>
    <dbReference type="NCBI Taxonomy" id="1926881"/>
    <lineage>
        <taxon>Bacteria</taxon>
        <taxon>Pseudomonadati</taxon>
        <taxon>Pseudomonadota</taxon>
        <taxon>Gammaproteobacteria</taxon>
        <taxon>Enterobacterales</taxon>
        <taxon>Erwiniaceae</taxon>
        <taxon>Izhakiella</taxon>
    </lineage>
</organism>
<keyword evidence="3" id="KW-1185">Reference proteome</keyword>
<comment type="caution">
    <text evidence="2">The sequence shown here is derived from an EMBL/GenBank/DDBJ whole genome shotgun (WGS) entry which is preliminary data.</text>
</comment>
<dbReference type="RefSeq" id="WP_078002825.1">
    <property type="nucleotide sequence ID" value="NZ_MRUL01000006.1"/>
</dbReference>
<dbReference type="EMBL" id="MRUL01000006">
    <property type="protein sequence ID" value="OON40040.1"/>
    <property type="molecule type" value="Genomic_DNA"/>
</dbReference>
<name>A0A1S8YLV3_9GAMM</name>
<evidence type="ECO:0000313" key="3">
    <source>
        <dbReference type="Proteomes" id="UP000190667"/>
    </source>
</evidence>
<accession>A0A1S8YLV3</accession>
<reference evidence="2 3" key="1">
    <citation type="submission" date="2016-12" db="EMBL/GenBank/DDBJ databases">
        <title>Izhakiella australiana sp. nov. of genus Izhakiella isolated from Australian desert.</title>
        <authorList>
            <person name="Ji M."/>
        </authorList>
    </citation>
    <scope>NUCLEOTIDE SEQUENCE [LARGE SCALE GENOMIC DNA]</scope>
    <source>
        <strain evidence="2 3">D4N98</strain>
    </source>
</reference>
<evidence type="ECO:0008006" key="4">
    <source>
        <dbReference type="Google" id="ProtNLM"/>
    </source>
</evidence>
<dbReference type="AlphaFoldDB" id="A0A1S8YLV3"/>
<dbReference type="STRING" id="1926881.BTJ39_11440"/>
<feature type="chain" id="PRO_5012345633" description="DUF4431 domain-containing protein" evidence="1">
    <location>
        <begin position="24"/>
        <end position="142"/>
    </location>
</feature>
<dbReference type="OrthoDB" id="6638041at2"/>
<evidence type="ECO:0000313" key="2">
    <source>
        <dbReference type="EMBL" id="OON40040.1"/>
    </source>
</evidence>
<protein>
    <recommendedName>
        <fullName evidence="4">DUF4431 domain-containing protein</fullName>
    </recommendedName>
</protein>
<gene>
    <name evidence="2" type="ORF">BTJ39_11440</name>
</gene>
<proteinExistence type="predicted"/>
<dbReference type="Proteomes" id="UP000190667">
    <property type="component" value="Unassembled WGS sequence"/>
</dbReference>
<sequence length="142" mass="15007">MSCLRPSSLLCIAAFFLTATAGAAETYHYQPEAVTLNGQVSVQTFDGPPGYGDGPDDQQVKVAVLELDSPITVVPSAGVDINDPDAQEEDNVTDMQVLNPDNIDLPEGCYALSGTLMHQVNADHYTPVLLQLKSASAASTCH</sequence>
<keyword evidence="1" id="KW-0732">Signal</keyword>